<evidence type="ECO:0000256" key="2">
    <source>
        <dbReference type="ARBA" id="ARBA00022448"/>
    </source>
</evidence>
<dbReference type="PROSITE" id="PS00216">
    <property type="entry name" value="SUGAR_TRANSPORT_1"/>
    <property type="match status" value="1"/>
</dbReference>
<keyword evidence="10" id="KW-1185">Reference proteome</keyword>
<accession>A0ABW7P5I0</accession>
<keyword evidence="2" id="KW-0813">Transport</keyword>
<evidence type="ECO:0000313" key="9">
    <source>
        <dbReference type="EMBL" id="MFH7593586.1"/>
    </source>
</evidence>
<comment type="subcellular location">
    <subcellularLocation>
        <location evidence="1">Cell membrane</location>
        <topology evidence="1">Multi-pass membrane protein</topology>
    </subcellularLocation>
</comment>
<dbReference type="InterPro" id="IPR011701">
    <property type="entry name" value="MFS"/>
</dbReference>
<sequence length="426" mass="43465">MSVARLSRSARASVSGLPRAFWWLWASTLVNRLGAFVATFMALYLTLERGYSASFAGLVAALHGLGGVMSSLGAGVMADRLGRRPTMLVAQVATAGAVALLGFMEHPVAIAAVALLVGMASNASRPAVQAMMADIVRPEDRVRAFALNYWAINLGFAVSSVVAGVVAEYSYLAGFLGEAALTLLCAVLVFAKLPESRPEPGAGGSSAQAGAGAEVGLGTVLRDGRFMGVVGLSFLISLIFTQGSVGLPVAMGAAGFSPGEYGLVIAANGVLIVVLQLPVTRFIERRDPRRLLVASALLAGYGFAMTAFAGSLWAYALTVCVWTLAEIVNSPTQMGLVVQLSPVHGRGRYQGMYTMSWSVASLVAPLMAGLVIDRWGAGWLWAATGVLGTVAAGGYAVLMRGLPGAGAAGGAAAGSAAAPAAAPAEA</sequence>
<dbReference type="SUPFAM" id="SSF103473">
    <property type="entry name" value="MFS general substrate transporter"/>
    <property type="match status" value="1"/>
</dbReference>
<proteinExistence type="predicted"/>
<feature type="transmembrane region" description="Helical" evidence="7">
    <location>
        <begin position="352"/>
        <end position="372"/>
    </location>
</feature>
<dbReference type="InterPro" id="IPR020846">
    <property type="entry name" value="MFS_dom"/>
</dbReference>
<evidence type="ECO:0000256" key="6">
    <source>
        <dbReference type="ARBA" id="ARBA00023136"/>
    </source>
</evidence>
<keyword evidence="6 7" id="KW-0472">Membrane</keyword>
<evidence type="ECO:0000256" key="3">
    <source>
        <dbReference type="ARBA" id="ARBA00022475"/>
    </source>
</evidence>
<dbReference type="EMBL" id="JBBDHD010000001">
    <property type="protein sequence ID" value="MFH7593586.1"/>
    <property type="molecule type" value="Genomic_DNA"/>
</dbReference>
<feature type="transmembrane region" description="Helical" evidence="7">
    <location>
        <begin position="291"/>
        <end position="315"/>
    </location>
</feature>
<feature type="transmembrane region" description="Helical" evidence="7">
    <location>
        <begin position="261"/>
        <end position="279"/>
    </location>
</feature>
<feature type="transmembrane region" description="Helical" evidence="7">
    <location>
        <begin position="109"/>
        <end position="128"/>
    </location>
</feature>
<feature type="transmembrane region" description="Helical" evidence="7">
    <location>
        <begin position="21"/>
        <end position="45"/>
    </location>
</feature>
<evidence type="ECO:0000256" key="7">
    <source>
        <dbReference type="SAM" id="Phobius"/>
    </source>
</evidence>
<dbReference type="PROSITE" id="PS50850">
    <property type="entry name" value="MFS"/>
    <property type="match status" value="1"/>
</dbReference>
<dbReference type="Proteomes" id="UP001610631">
    <property type="component" value="Unassembled WGS sequence"/>
</dbReference>
<evidence type="ECO:0000256" key="4">
    <source>
        <dbReference type="ARBA" id="ARBA00022692"/>
    </source>
</evidence>
<feature type="transmembrane region" description="Helical" evidence="7">
    <location>
        <begin position="226"/>
        <end position="249"/>
    </location>
</feature>
<organism evidence="9 10">
    <name type="scientific">Streptomyces racemochromogenes</name>
    <dbReference type="NCBI Taxonomy" id="67353"/>
    <lineage>
        <taxon>Bacteria</taxon>
        <taxon>Bacillati</taxon>
        <taxon>Actinomycetota</taxon>
        <taxon>Actinomycetes</taxon>
        <taxon>Kitasatosporales</taxon>
        <taxon>Streptomycetaceae</taxon>
        <taxon>Streptomyces</taxon>
    </lineage>
</organism>
<evidence type="ECO:0000256" key="5">
    <source>
        <dbReference type="ARBA" id="ARBA00022989"/>
    </source>
</evidence>
<dbReference type="RefSeq" id="WP_395507563.1">
    <property type="nucleotide sequence ID" value="NZ_JBBDHD010000001.1"/>
</dbReference>
<protein>
    <submittedName>
        <fullName evidence="9">MFS transporter</fullName>
    </submittedName>
</protein>
<evidence type="ECO:0000259" key="8">
    <source>
        <dbReference type="PROSITE" id="PS50850"/>
    </source>
</evidence>
<feature type="transmembrane region" description="Helical" evidence="7">
    <location>
        <begin position="378"/>
        <end position="398"/>
    </location>
</feature>
<reference evidence="9 10" key="1">
    <citation type="submission" date="2024-03" db="EMBL/GenBank/DDBJ databases">
        <title>Whole genome sequencing of Streptomyces racemochromogenes, to identify antimicrobial biosynthetic gene clusters.</title>
        <authorList>
            <person name="Suryawanshi P."/>
            <person name="Krishnaraj P.U."/>
            <person name="Arun Y.P."/>
            <person name="Suryawanshi M.P."/>
            <person name="Rakshit O."/>
        </authorList>
    </citation>
    <scope>NUCLEOTIDE SEQUENCE [LARGE SCALE GENOMIC DNA]</scope>
    <source>
        <strain evidence="9 10">AUDT626</strain>
    </source>
</reference>
<keyword evidence="4 7" id="KW-0812">Transmembrane</keyword>
<dbReference type="InterPro" id="IPR005829">
    <property type="entry name" value="Sugar_transporter_CS"/>
</dbReference>
<feature type="transmembrane region" description="Helical" evidence="7">
    <location>
        <begin position="173"/>
        <end position="191"/>
    </location>
</feature>
<comment type="caution">
    <text evidence="9">The sequence shown here is derived from an EMBL/GenBank/DDBJ whole genome shotgun (WGS) entry which is preliminary data.</text>
</comment>
<feature type="transmembrane region" description="Helical" evidence="7">
    <location>
        <begin position="51"/>
        <end position="74"/>
    </location>
</feature>
<evidence type="ECO:0000313" key="10">
    <source>
        <dbReference type="Proteomes" id="UP001610631"/>
    </source>
</evidence>
<feature type="transmembrane region" description="Helical" evidence="7">
    <location>
        <begin position="86"/>
        <end position="103"/>
    </location>
</feature>
<dbReference type="Pfam" id="PF07690">
    <property type="entry name" value="MFS_1"/>
    <property type="match status" value="1"/>
</dbReference>
<name>A0ABW7P5I0_9ACTN</name>
<gene>
    <name evidence="9" type="ORF">WDV06_00575</name>
</gene>
<dbReference type="InterPro" id="IPR050171">
    <property type="entry name" value="MFS_Transporters"/>
</dbReference>
<dbReference type="InterPro" id="IPR036259">
    <property type="entry name" value="MFS_trans_sf"/>
</dbReference>
<dbReference type="PANTHER" id="PTHR23517">
    <property type="entry name" value="RESISTANCE PROTEIN MDTM, PUTATIVE-RELATED-RELATED"/>
    <property type="match status" value="1"/>
</dbReference>
<evidence type="ECO:0000256" key="1">
    <source>
        <dbReference type="ARBA" id="ARBA00004651"/>
    </source>
</evidence>
<dbReference type="CDD" id="cd17329">
    <property type="entry name" value="MFS_MdtH_MDR_like"/>
    <property type="match status" value="1"/>
</dbReference>
<keyword evidence="3" id="KW-1003">Cell membrane</keyword>
<feature type="transmembrane region" description="Helical" evidence="7">
    <location>
        <begin position="149"/>
        <end position="167"/>
    </location>
</feature>
<dbReference type="Gene3D" id="1.20.1250.20">
    <property type="entry name" value="MFS general substrate transporter like domains"/>
    <property type="match status" value="1"/>
</dbReference>
<dbReference type="PANTHER" id="PTHR23517:SF2">
    <property type="entry name" value="MULTIDRUG RESISTANCE PROTEIN MDTH"/>
    <property type="match status" value="1"/>
</dbReference>
<keyword evidence="5 7" id="KW-1133">Transmembrane helix</keyword>
<feature type="domain" description="Major facilitator superfamily (MFS) profile" evidence="8">
    <location>
        <begin position="20"/>
        <end position="400"/>
    </location>
</feature>